<reference evidence="8 9" key="1">
    <citation type="submission" date="2024-04" db="EMBL/GenBank/DDBJ databases">
        <title>Phyllosticta paracitricarpa is synonymous to the EU quarantine fungus P. citricarpa based on phylogenomic analyses.</title>
        <authorList>
            <consortium name="Lawrence Berkeley National Laboratory"/>
            <person name="Van ingen-buijs V.A."/>
            <person name="Van westerhoven A.C."/>
            <person name="Haridas S."/>
            <person name="Skiadas P."/>
            <person name="Martin F."/>
            <person name="Groenewald J.Z."/>
            <person name="Crous P.W."/>
            <person name="Seidl M.F."/>
        </authorList>
    </citation>
    <scope>NUCLEOTIDE SEQUENCE [LARGE SCALE GENOMIC DNA]</scope>
    <source>
        <strain evidence="8 9">CPC 17464</strain>
    </source>
</reference>
<dbReference type="PROSITE" id="PS00086">
    <property type="entry name" value="CYTOCHROME_P450"/>
    <property type="match status" value="1"/>
</dbReference>
<keyword evidence="4 6" id="KW-0408">Iron</keyword>
<dbReference type="PRINTS" id="PR00385">
    <property type="entry name" value="P450"/>
</dbReference>
<dbReference type="Gene3D" id="1.10.630.10">
    <property type="entry name" value="Cytochrome P450"/>
    <property type="match status" value="1"/>
</dbReference>
<evidence type="ECO:0000256" key="3">
    <source>
        <dbReference type="ARBA" id="ARBA00023002"/>
    </source>
</evidence>
<feature type="region of interest" description="Disordered" evidence="7">
    <location>
        <begin position="404"/>
        <end position="424"/>
    </location>
</feature>
<dbReference type="Pfam" id="PF00067">
    <property type="entry name" value="p450"/>
    <property type="match status" value="2"/>
</dbReference>
<dbReference type="SUPFAM" id="SSF48264">
    <property type="entry name" value="Cytochrome P450"/>
    <property type="match status" value="1"/>
</dbReference>
<dbReference type="PANTHER" id="PTHR46300:SF2">
    <property type="entry name" value="CYTOCHROME P450 MONOOXYGENASE ALNH-RELATED"/>
    <property type="match status" value="1"/>
</dbReference>
<proteinExistence type="inferred from homology"/>
<dbReference type="InterPro" id="IPR036396">
    <property type="entry name" value="Cyt_P450_sf"/>
</dbReference>
<dbReference type="CDD" id="cd11065">
    <property type="entry name" value="CYP64-like"/>
    <property type="match status" value="1"/>
</dbReference>
<dbReference type="InterPro" id="IPR017972">
    <property type="entry name" value="Cyt_P450_CS"/>
</dbReference>
<name>A0ABR1M8Q8_9PEZI</name>
<evidence type="ECO:0000256" key="6">
    <source>
        <dbReference type="RuleBase" id="RU000461"/>
    </source>
</evidence>
<dbReference type="InterPro" id="IPR002401">
    <property type="entry name" value="Cyt_P450_E_grp-I"/>
</dbReference>
<sequence length="577" mass="63245">MTTAIGLVFYAVLALLLWRLSRIGRRPPGYPPGPLTLPLVGNLHQMPAKNQHEQFLVWSRQYGPVFSLILGTQVLIVLSSDEAAKDLLDKRSAMYSDRPDSYVGQTIGSGGLRLLMLPYGQDWRMIRKLSHQLLNANASRTYVPYQDLESKQMLVDLLDKPSNFIEHIRRYTASVTTSIAFGWRVPQFDESRLTRFYAGLDAYVHLVQSLSAGLLDFYPLLRQLPSFLFPAVRSAAALHVKEKALYRSHWLAAKAQAAAGTLPPCFCAALSSTQHALGLSDDFAAYIAGTLLEAGADTTGNTLMAFVMAMLLHPEAQARAQAELDAVVGPDATRLPTMEDAERCPYTRACVKEALRWFPTAILGAMPHAASRDDVYNGFAIPKGAAVMLNVWALNMDAARYTTTTTSASSPGGDKHDDDGAATNAIDPSLFAPERYLARREWADASVAELATAADADVRDAWVFGAGRRLCPGVHVAERSLFLGMSRILWAFDVEAPLAESAGRGGGKAGKKRLPDPRNMINGLVVMPEPFEAVFRVRGQEREDVVRREWGSVRGAFLDPQEQWCAVPEGMAVPRGL</sequence>
<dbReference type="GeneID" id="92026667"/>
<comment type="caution">
    <text evidence="8">The sequence shown here is derived from an EMBL/GenBank/DDBJ whole genome shotgun (WGS) entry which is preliminary data.</text>
</comment>
<keyword evidence="2 6" id="KW-0479">Metal-binding</keyword>
<evidence type="ECO:0000313" key="9">
    <source>
        <dbReference type="Proteomes" id="UP001360953"/>
    </source>
</evidence>
<dbReference type="InterPro" id="IPR050364">
    <property type="entry name" value="Cytochrome_P450_fung"/>
</dbReference>
<dbReference type="RefSeq" id="XP_066659492.1">
    <property type="nucleotide sequence ID" value="XM_066793761.1"/>
</dbReference>
<dbReference type="PANTHER" id="PTHR46300">
    <property type="entry name" value="P450, PUTATIVE (EUROFUNG)-RELATED-RELATED"/>
    <property type="match status" value="1"/>
</dbReference>
<dbReference type="InterPro" id="IPR001128">
    <property type="entry name" value="Cyt_P450"/>
</dbReference>
<accession>A0ABR1M8Q8</accession>
<evidence type="ECO:0000256" key="1">
    <source>
        <dbReference type="ARBA" id="ARBA00010617"/>
    </source>
</evidence>
<comment type="similarity">
    <text evidence="1 6">Belongs to the cytochrome P450 family.</text>
</comment>
<evidence type="ECO:0000256" key="2">
    <source>
        <dbReference type="ARBA" id="ARBA00022723"/>
    </source>
</evidence>
<evidence type="ECO:0000256" key="7">
    <source>
        <dbReference type="SAM" id="MobiDB-lite"/>
    </source>
</evidence>
<dbReference type="Proteomes" id="UP001360953">
    <property type="component" value="Unassembled WGS sequence"/>
</dbReference>
<gene>
    <name evidence="8" type="ORF">J3D65DRAFT_11383</name>
</gene>
<keyword evidence="6" id="KW-0349">Heme</keyword>
<protein>
    <submittedName>
        <fullName evidence="8">Cytochrome P450</fullName>
    </submittedName>
</protein>
<dbReference type="PRINTS" id="PR00463">
    <property type="entry name" value="EP450I"/>
</dbReference>
<organism evidence="8 9">
    <name type="scientific">Phyllosticta citribraziliensis</name>
    <dbReference type="NCBI Taxonomy" id="989973"/>
    <lineage>
        <taxon>Eukaryota</taxon>
        <taxon>Fungi</taxon>
        <taxon>Dikarya</taxon>
        <taxon>Ascomycota</taxon>
        <taxon>Pezizomycotina</taxon>
        <taxon>Dothideomycetes</taxon>
        <taxon>Dothideomycetes incertae sedis</taxon>
        <taxon>Botryosphaeriales</taxon>
        <taxon>Phyllostictaceae</taxon>
        <taxon>Phyllosticta</taxon>
    </lineage>
</organism>
<evidence type="ECO:0000313" key="8">
    <source>
        <dbReference type="EMBL" id="KAK7544257.1"/>
    </source>
</evidence>
<keyword evidence="5 6" id="KW-0503">Monooxygenase</keyword>
<dbReference type="EMBL" id="JBBPEH010000001">
    <property type="protein sequence ID" value="KAK7544257.1"/>
    <property type="molecule type" value="Genomic_DNA"/>
</dbReference>
<keyword evidence="3 6" id="KW-0560">Oxidoreductase</keyword>
<keyword evidence="9" id="KW-1185">Reference proteome</keyword>
<evidence type="ECO:0000256" key="4">
    <source>
        <dbReference type="ARBA" id="ARBA00023004"/>
    </source>
</evidence>
<evidence type="ECO:0000256" key="5">
    <source>
        <dbReference type="ARBA" id="ARBA00023033"/>
    </source>
</evidence>